<feature type="compositionally biased region" description="Basic and acidic residues" evidence="1">
    <location>
        <begin position="129"/>
        <end position="138"/>
    </location>
</feature>
<dbReference type="Proteomes" id="UP000694941">
    <property type="component" value="Unplaced"/>
</dbReference>
<feature type="compositionally biased region" description="Basic and acidic residues" evidence="1">
    <location>
        <begin position="151"/>
        <end position="163"/>
    </location>
</feature>
<evidence type="ECO:0000256" key="1">
    <source>
        <dbReference type="SAM" id="MobiDB-lite"/>
    </source>
</evidence>
<feature type="compositionally biased region" description="Basic and acidic residues" evidence="1">
    <location>
        <begin position="97"/>
        <end position="113"/>
    </location>
</feature>
<evidence type="ECO:0000313" key="2">
    <source>
        <dbReference type="Proteomes" id="UP000694941"/>
    </source>
</evidence>
<gene>
    <name evidence="3" type="primary">LOC111089320</name>
</gene>
<feature type="region of interest" description="Disordered" evidence="1">
    <location>
        <begin position="84"/>
        <end position="174"/>
    </location>
</feature>
<accession>A0ABM1TN49</accession>
<sequence length="189" mass="21662">MKKWLSVMVKNMPKKNIDKVLQKKNMADDLVNKKLNLEMLSSSESHVKNSDDKKIVTVKEEFPTDLTDERTSVSIQRYGLRKRKPAIPSEQHNIKAIKQEFSPRKSIVKKEPNSESLTAKSNKNNTKIAKSEKYTVNKERKKIKKTSAQVDKSDSKQQRDKSPHNKPLLTNQKFVGAHVSISGKYLENS</sequence>
<reference evidence="3" key="1">
    <citation type="submission" date="2025-08" db="UniProtKB">
        <authorList>
            <consortium name="RefSeq"/>
        </authorList>
    </citation>
    <scope>IDENTIFICATION</scope>
    <source>
        <tissue evidence="3">Muscle</tissue>
    </source>
</reference>
<organism evidence="2 3">
    <name type="scientific">Limulus polyphemus</name>
    <name type="common">Atlantic horseshoe crab</name>
    <dbReference type="NCBI Taxonomy" id="6850"/>
    <lineage>
        <taxon>Eukaryota</taxon>
        <taxon>Metazoa</taxon>
        <taxon>Ecdysozoa</taxon>
        <taxon>Arthropoda</taxon>
        <taxon>Chelicerata</taxon>
        <taxon>Merostomata</taxon>
        <taxon>Xiphosura</taxon>
        <taxon>Limulidae</taxon>
        <taxon>Limulus</taxon>
    </lineage>
</organism>
<dbReference type="GeneID" id="111089320"/>
<proteinExistence type="predicted"/>
<keyword evidence="2" id="KW-1185">Reference proteome</keyword>
<feature type="compositionally biased region" description="Polar residues" evidence="1">
    <location>
        <begin position="114"/>
        <end position="128"/>
    </location>
</feature>
<name>A0ABM1TN49_LIMPO</name>
<dbReference type="RefSeq" id="XP_022257305.1">
    <property type="nucleotide sequence ID" value="XM_022401597.1"/>
</dbReference>
<protein>
    <submittedName>
        <fullName evidence="3">Uncharacterized protein LOC111089320</fullName>
    </submittedName>
</protein>
<evidence type="ECO:0000313" key="3">
    <source>
        <dbReference type="RefSeq" id="XP_022257305.1"/>
    </source>
</evidence>